<keyword evidence="2" id="KW-0732">Signal</keyword>
<evidence type="ECO:0000256" key="2">
    <source>
        <dbReference type="SAM" id="SignalP"/>
    </source>
</evidence>
<reference evidence="4 5" key="1">
    <citation type="journal article" date="2015" name="Genome Biol. Evol.">
        <title>Comparative Genomics of a Bacterivorous Green Alga Reveals Evolutionary Causalities and Consequences of Phago-Mixotrophic Mode of Nutrition.</title>
        <authorList>
            <person name="Burns J.A."/>
            <person name="Paasch A."/>
            <person name="Narechania A."/>
            <person name="Kim E."/>
        </authorList>
    </citation>
    <scope>NUCLEOTIDE SEQUENCE [LARGE SCALE GENOMIC DNA]</scope>
    <source>
        <strain evidence="4 5">PLY_AMNH</strain>
    </source>
</reference>
<dbReference type="Gene3D" id="2.60.120.260">
    <property type="entry name" value="Galactose-binding domain-like"/>
    <property type="match status" value="2"/>
</dbReference>
<feature type="region of interest" description="Disordered" evidence="1">
    <location>
        <begin position="502"/>
        <end position="522"/>
    </location>
</feature>
<feature type="domain" description="DUF642" evidence="3">
    <location>
        <begin position="37"/>
        <end position="169"/>
    </location>
</feature>
<dbReference type="InterPro" id="IPR006946">
    <property type="entry name" value="DGR2-like_dom"/>
</dbReference>
<comment type="caution">
    <text evidence="4">The sequence shown here is derived from an EMBL/GenBank/DDBJ whole genome shotgun (WGS) entry which is preliminary data.</text>
</comment>
<protein>
    <recommendedName>
        <fullName evidence="3">DUF642 domain-containing protein</fullName>
    </recommendedName>
</protein>
<feature type="signal peptide" evidence="2">
    <location>
        <begin position="1"/>
        <end position="25"/>
    </location>
</feature>
<evidence type="ECO:0000313" key="5">
    <source>
        <dbReference type="Proteomes" id="UP001190700"/>
    </source>
</evidence>
<dbReference type="EMBL" id="LGRX02034696">
    <property type="protein sequence ID" value="KAK3237140.1"/>
    <property type="molecule type" value="Genomic_DNA"/>
</dbReference>
<evidence type="ECO:0000256" key="1">
    <source>
        <dbReference type="SAM" id="MobiDB-lite"/>
    </source>
</evidence>
<gene>
    <name evidence="4" type="ORF">CYMTET_52761</name>
</gene>
<keyword evidence="5" id="KW-1185">Reference proteome</keyword>
<accession>A0AAE0BJS0</accession>
<feature type="compositionally biased region" description="Pro residues" evidence="1">
    <location>
        <begin position="502"/>
        <end position="516"/>
    </location>
</feature>
<dbReference type="Proteomes" id="UP001190700">
    <property type="component" value="Unassembled WGS sequence"/>
</dbReference>
<dbReference type="Pfam" id="PF04862">
    <property type="entry name" value="DUF642"/>
    <property type="match status" value="1"/>
</dbReference>
<evidence type="ECO:0000259" key="3">
    <source>
        <dbReference type="Pfam" id="PF04862"/>
    </source>
</evidence>
<organism evidence="4 5">
    <name type="scientific">Cymbomonas tetramitiformis</name>
    <dbReference type="NCBI Taxonomy" id="36881"/>
    <lineage>
        <taxon>Eukaryota</taxon>
        <taxon>Viridiplantae</taxon>
        <taxon>Chlorophyta</taxon>
        <taxon>Pyramimonadophyceae</taxon>
        <taxon>Pyramimonadales</taxon>
        <taxon>Pyramimonadaceae</taxon>
        <taxon>Cymbomonas</taxon>
    </lineage>
</organism>
<evidence type="ECO:0000313" key="4">
    <source>
        <dbReference type="EMBL" id="KAK3237140.1"/>
    </source>
</evidence>
<dbReference type="AlphaFoldDB" id="A0AAE0BJS0"/>
<proteinExistence type="predicted"/>
<sequence length="766" mass="83614">MRRQSSLYLVSLSCLHLLTYAGVEAGTPADVDPEVGNGSFESDQTTTWTYATTLTSWTVGSICILVPNSASEPWGGLQSGYGSMYIGLQGSGTYIEQTMSGLLPGHTYWVSMMVAGRTGNTGATIALYLDSTLQFSKAVSDTAFESTAFTAFNATGASVKIKIANSSPSGDFTVFADFVIITDGNPKLLNGDFEEQDTIDPWAYVTSVTGYESGGSRVIIKNGPEGSDWGGLDSKSGTYYFALQDTDDYIEQTVHGLSPVGTYTITFMYASRPPVCGTCLSGGKLSFFVDGVEVWSALPSNSAWATYTYTFAATTTYKKFRWENTSPVTQLVDNDKAVFIDNIVLPGTILFGDYDFETGGATGCSITSLTSWTWTGTICIFANAAQNTDGCTFDSYSGETYLSMETAGTEIHQTATGMEVSQTWVITWKMAACKAGAKLGFYIDDSLVWTGYPPTTGFVIVNHIYVATGTGATFKWQNDSPAADVEVYLDFITIVKVIPPPPSPPPPSPLPPPSPPHQALRQAHHSPSVPLLPLPSFAPPPSPPLRHPEWALDFDGVDEYLLLPIYKNMWDFACWVYIDSVQPQSAGQTTLMDARYSNSRQSRPDLGDDDAYFGMNGIGKIWDGVFVNGEPMLPLSEATWANLIFDEWIHVHLRATRSYDDDINVMSRVITGEEPEVVPGACKGRLASVFVWGSPMSDEDILAIGGMVYGSFTYKPYTTRLMHWFPIEEGEGIYTYDYYVSGSDGQARMFPRSFLDKTRIRTAQIK</sequence>
<feature type="chain" id="PRO_5042209952" description="DUF642 domain-containing protein" evidence="2">
    <location>
        <begin position="26"/>
        <end position="766"/>
    </location>
</feature>
<name>A0AAE0BJS0_9CHLO</name>